<protein>
    <submittedName>
        <fullName evidence="3">Uncharacterized protein</fullName>
    </submittedName>
</protein>
<dbReference type="EMBL" id="WJIE01000003">
    <property type="protein sequence ID" value="MRG92817.1"/>
    <property type="molecule type" value="Genomic_DNA"/>
</dbReference>
<proteinExistence type="predicted"/>
<feature type="region of interest" description="Disordered" evidence="1">
    <location>
        <begin position="142"/>
        <end position="163"/>
    </location>
</feature>
<keyword evidence="4" id="KW-1185">Reference proteome</keyword>
<reference evidence="3 4" key="1">
    <citation type="submission" date="2019-10" db="EMBL/GenBank/DDBJ databases">
        <title>A soil myxobacterium in the family Polyangiaceae.</title>
        <authorList>
            <person name="Li Y."/>
            <person name="Wang J."/>
        </authorList>
    </citation>
    <scope>NUCLEOTIDE SEQUENCE [LARGE SCALE GENOMIC DNA]</scope>
    <source>
        <strain evidence="3 4">DSM 14734</strain>
    </source>
</reference>
<evidence type="ECO:0000256" key="2">
    <source>
        <dbReference type="SAM" id="Phobius"/>
    </source>
</evidence>
<keyword evidence="2" id="KW-0472">Membrane</keyword>
<dbReference type="RefSeq" id="WP_153819646.1">
    <property type="nucleotide sequence ID" value="NZ_WJIE01000003.1"/>
</dbReference>
<keyword evidence="2" id="KW-0812">Transmembrane</keyword>
<feature type="region of interest" description="Disordered" evidence="1">
    <location>
        <begin position="196"/>
        <end position="224"/>
    </location>
</feature>
<evidence type="ECO:0000256" key="1">
    <source>
        <dbReference type="SAM" id="MobiDB-lite"/>
    </source>
</evidence>
<accession>A0A6N7PM12</accession>
<evidence type="ECO:0000313" key="3">
    <source>
        <dbReference type="EMBL" id="MRG92817.1"/>
    </source>
</evidence>
<comment type="caution">
    <text evidence="3">The sequence shown here is derived from an EMBL/GenBank/DDBJ whole genome shotgun (WGS) entry which is preliminary data.</text>
</comment>
<name>A0A6N7PM12_9BACT</name>
<gene>
    <name evidence="3" type="ORF">GF068_12880</name>
</gene>
<feature type="transmembrane region" description="Helical" evidence="2">
    <location>
        <begin position="21"/>
        <end position="41"/>
    </location>
</feature>
<dbReference type="AlphaFoldDB" id="A0A6N7PM12"/>
<evidence type="ECO:0000313" key="4">
    <source>
        <dbReference type="Proteomes" id="UP000440224"/>
    </source>
</evidence>
<sequence>MEQAKDENRSNGKTAKGERRFVLFLYAAIVPIGLVVVYFMFVKPPSAGVFCSTSSGCYEADFGSGFGDGSIAFFLPGGARSKRLPLVRESRGVYGASFLGDARVRLVVEDDDHFVRDGETTYGRSAPDDVQRHLDAALRDARREREREDAVRGAEEAEQTAKVRAKERQTKIDSLVSMLAGAKDETERTALEKRLAEERAKQAAEGGSAPASTTGKPCKCEPGDPLCSCL</sequence>
<organism evidence="3 4">
    <name type="scientific">Polyangium spumosum</name>
    <dbReference type="NCBI Taxonomy" id="889282"/>
    <lineage>
        <taxon>Bacteria</taxon>
        <taxon>Pseudomonadati</taxon>
        <taxon>Myxococcota</taxon>
        <taxon>Polyangia</taxon>
        <taxon>Polyangiales</taxon>
        <taxon>Polyangiaceae</taxon>
        <taxon>Polyangium</taxon>
    </lineage>
</organism>
<dbReference type="Proteomes" id="UP000440224">
    <property type="component" value="Unassembled WGS sequence"/>
</dbReference>
<keyword evidence="2" id="KW-1133">Transmembrane helix</keyword>